<evidence type="ECO:0000313" key="1">
    <source>
        <dbReference type="EMBL" id="WWQ60228.1"/>
    </source>
</evidence>
<dbReference type="RefSeq" id="WP_338600661.1">
    <property type="nucleotide sequence ID" value="NZ_CP146016.1"/>
</dbReference>
<reference evidence="1 2" key="1">
    <citation type="submission" date="2024-02" db="EMBL/GenBank/DDBJ databases">
        <title>STSV induces naive adaptation in Sulfolobus.</title>
        <authorList>
            <person name="Xiang X."/>
            <person name="Song M."/>
        </authorList>
    </citation>
    <scope>NUCLEOTIDE SEQUENCE [LARGE SCALE GENOMIC DNA]</scope>
    <source>
        <strain evidence="1 2">RT2</strain>
    </source>
</reference>
<gene>
    <name evidence="1" type="ORF">V6M85_12390</name>
</gene>
<evidence type="ECO:0000313" key="2">
    <source>
        <dbReference type="Proteomes" id="UP001432202"/>
    </source>
</evidence>
<dbReference type="Proteomes" id="UP001432202">
    <property type="component" value="Chromosome"/>
</dbReference>
<sequence length="261" mass="29839">MLLEAQKLIFDIFKRDKNDDIKDPFYADDYGEWLVISHNKPLIFISNLLQKSVKKAGLKNYDFYVIQYSEDEKIKNLASVKGMIASNGNIKELDLANAIKSSSSNNLAIGEIKIFKLKICGTLFIFFHIDVIVRNLKETKGNVKLLFPPSGVSLYDIPYTLQSLMKSVIERNLGVSCNISEIDTGDGTKLKVIAECRIQQALDSIEPLRKALEYFSLSEPKISLNRQNTRQIELQIFINQLKTRTLIPLIWDRFIIDSLRC</sequence>
<dbReference type="EMBL" id="CP146016">
    <property type="protein sequence ID" value="WWQ60228.1"/>
    <property type="molecule type" value="Genomic_DNA"/>
</dbReference>
<accession>A0AAX4L247</accession>
<name>A0AAX4L247_9CREN</name>
<dbReference type="AlphaFoldDB" id="A0AAX4L247"/>
<keyword evidence="2" id="KW-1185">Reference proteome</keyword>
<organism evidence="1 2">
    <name type="scientific">Sulfolobus tengchongensis</name>
    <dbReference type="NCBI Taxonomy" id="207809"/>
    <lineage>
        <taxon>Archaea</taxon>
        <taxon>Thermoproteota</taxon>
        <taxon>Thermoprotei</taxon>
        <taxon>Sulfolobales</taxon>
        <taxon>Sulfolobaceae</taxon>
        <taxon>Sulfolobus</taxon>
    </lineage>
</organism>
<dbReference type="GeneID" id="89337581"/>
<protein>
    <submittedName>
        <fullName evidence="1">Uncharacterized protein</fullName>
    </submittedName>
</protein>
<proteinExistence type="predicted"/>